<feature type="binding site" evidence="3">
    <location>
        <position position="90"/>
    </location>
    <ligand>
        <name>Zn(2+)</name>
        <dbReference type="ChEBI" id="CHEBI:29105"/>
        <label>1</label>
    </ligand>
</feature>
<feature type="binding site" evidence="4">
    <location>
        <position position="212"/>
    </location>
    <ligand>
        <name>allantoate</name>
        <dbReference type="ChEBI" id="CHEBI:17536"/>
    </ligand>
</feature>
<dbReference type="EMBL" id="VBTJ01000002">
    <property type="protein sequence ID" value="TLP90111.1"/>
    <property type="molecule type" value="Genomic_DNA"/>
</dbReference>
<feature type="binding site" evidence="3">
    <location>
        <position position="187"/>
    </location>
    <ligand>
        <name>Zn(2+)</name>
        <dbReference type="ChEBI" id="CHEBI:29105"/>
        <label>1</label>
    </ligand>
</feature>
<dbReference type="Pfam" id="PF07687">
    <property type="entry name" value="M20_dimer"/>
    <property type="match status" value="1"/>
</dbReference>
<dbReference type="InterPro" id="IPR002933">
    <property type="entry name" value="Peptidase_M20"/>
</dbReference>
<evidence type="ECO:0000256" key="4">
    <source>
        <dbReference type="PIRSR" id="PIRSR001235-2"/>
    </source>
</evidence>
<dbReference type="NCBIfam" id="NF006768">
    <property type="entry name" value="PRK09290.1-1"/>
    <property type="match status" value="1"/>
</dbReference>
<dbReference type="InterPro" id="IPR036264">
    <property type="entry name" value="Bact_exopeptidase_dim_dom"/>
</dbReference>
<comment type="similarity">
    <text evidence="1">Belongs to the peptidase M20 family.</text>
</comment>
<comment type="cofactor">
    <cofactor evidence="3">
        <name>Zn(2+)</name>
        <dbReference type="ChEBI" id="CHEBI:29105"/>
    </cofactor>
    <text evidence="3">Binds 2 Zn(2+) ions per subunit.</text>
</comment>
<dbReference type="GO" id="GO:0030145">
    <property type="term" value="F:manganese ion binding"/>
    <property type="evidence" value="ECO:0007669"/>
    <property type="project" value="InterPro"/>
</dbReference>
<dbReference type="Pfam" id="PF01546">
    <property type="entry name" value="Peptidase_M20"/>
    <property type="match status" value="1"/>
</dbReference>
<feature type="binding site" evidence="3">
    <location>
        <position position="125"/>
    </location>
    <ligand>
        <name>Zn(2+)</name>
        <dbReference type="ChEBI" id="CHEBI:29105"/>
        <label>2</label>
    </ligand>
</feature>
<dbReference type="PANTHER" id="PTHR32494">
    <property type="entry name" value="ALLANTOATE DEIMINASE-RELATED"/>
    <property type="match status" value="1"/>
</dbReference>
<accession>A0A5R9B2J1</accession>
<feature type="binding site" evidence="4">
    <location>
        <position position="285"/>
    </location>
    <ligand>
        <name>allantoate</name>
        <dbReference type="ChEBI" id="CHEBI:17536"/>
    </ligand>
</feature>
<feature type="domain" description="Peptidase M20 dimerisation" evidence="5">
    <location>
        <begin position="206"/>
        <end position="308"/>
    </location>
</feature>
<dbReference type="Gene3D" id="3.40.630.10">
    <property type="entry name" value="Zn peptidases"/>
    <property type="match status" value="1"/>
</dbReference>
<evidence type="ECO:0000313" key="6">
    <source>
        <dbReference type="EMBL" id="TLP90111.1"/>
    </source>
</evidence>
<dbReference type="Gene3D" id="3.30.70.360">
    <property type="match status" value="1"/>
</dbReference>
<dbReference type="OrthoDB" id="9808195at2"/>
<comment type="caution">
    <text evidence="6">The sequence shown here is derived from an EMBL/GenBank/DDBJ whole genome shotgun (WGS) entry which is preliminary data.</text>
</comment>
<feature type="binding site" evidence="3">
    <location>
        <position position="79"/>
    </location>
    <ligand>
        <name>Zn(2+)</name>
        <dbReference type="ChEBI" id="CHEBI:29105"/>
        <label>1</label>
    </ligand>
</feature>
<feature type="binding site" evidence="3">
    <location>
        <position position="90"/>
    </location>
    <ligand>
        <name>Zn(2+)</name>
        <dbReference type="ChEBI" id="CHEBI:29105"/>
        <label>2</label>
    </ligand>
</feature>
<keyword evidence="3" id="KW-0479">Metal-binding</keyword>
<sequence length="410" mass="45103">MDIRSSFESLDKKFTGFGGLNGGGITRLLYSDEWSNAVHELKHTLEKEGFKASFDSVGNLKGRIEGSKYPEETIMSGSHIDTVVEGGHLDGQFGVLAALVAMQSLKSEHGQPLRSLEVLALAEEEGSRFPYAFWGSKNFFNLAKREDVNDIADGEGINFKAAMNNAGFDYRSEDNDYSYIKSFIEVHIEQGKVLETEKKAIGVVNGIVGQKRYTINLKGEANHAGTTPMGLRRDAVVAFSKIATELTDKARAIGDPLVITFGRVDPVPNTVNVVPGEVTFSIDCRHINQEELNDFAKTIDDCVKTVSKQEGVEYDINLWMDEAPTMMDESLVKVVEQAAEQVVGSNDSKMMPSGAGHDSQIFAKYIPTAMLFVPSINGVSHNVTEETNIEDLVKGIEVLKQVLYQLAYKE</sequence>
<dbReference type="NCBIfam" id="NF006771">
    <property type="entry name" value="PRK09290.1-5"/>
    <property type="match status" value="1"/>
</dbReference>
<dbReference type="GO" id="GO:0047652">
    <property type="term" value="F:allantoate deiminase activity"/>
    <property type="evidence" value="ECO:0007669"/>
    <property type="project" value="UniProtKB-EC"/>
</dbReference>
<dbReference type="InterPro" id="IPR017591">
    <property type="entry name" value="Allantoate_amidohydrolase"/>
</dbReference>
<keyword evidence="2 6" id="KW-0378">Hydrolase</keyword>
<dbReference type="SUPFAM" id="SSF53187">
    <property type="entry name" value="Zn-dependent exopeptidases"/>
    <property type="match status" value="1"/>
</dbReference>
<reference evidence="6 7" key="1">
    <citation type="submission" date="2019-05" db="EMBL/GenBank/DDBJ databases">
        <title>The metagenome of a microbial culture collection derived from dairy environment covers the genomic content of the human microbiome.</title>
        <authorList>
            <person name="Roder T."/>
            <person name="Wuthrich D."/>
            <person name="Sattari Z."/>
            <person name="Von Ah U."/>
            <person name="Bar C."/>
            <person name="Ronchi F."/>
            <person name="Macpherson A.J."/>
            <person name="Ganal-Vonarburg S.C."/>
            <person name="Bruggmann R."/>
            <person name="Vergeres G."/>
        </authorList>
    </citation>
    <scope>NUCLEOTIDE SEQUENCE [LARGE SCALE GENOMIC DNA]</scope>
    <source>
        <strain evidence="6 7">FAM 20833</strain>
    </source>
</reference>
<evidence type="ECO:0000256" key="2">
    <source>
        <dbReference type="ARBA" id="ARBA00022801"/>
    </source>
</evidence>
<dbReference type="EC" id="3.5.3.9" evidence="6"/>
<feature type="binding site" evidence="3">
    <location>
        <position position="381"/>
    </location>
    <ligand>
        <name>Zn(2+)</name>
        <dbReference type="ChEBI" id="CHEBI:29105"/>
        <label>2</label>
    </ligand>
</feature>
<dbReference type="CDD" id="cd03884">
    <property type="entry name" value="M20_bAS"/>
    <property type="match status" value="1"/>
</dbReference>
<gene>
    <name evidence="6" type="primary">allC</name>
    <name evidence="6" type="ORF">FEZ53_11760</name>
</gene>
<evidence type="ECO:0000256" key="1">
    <source>
        <dbReference type="ARBA" id="ARBA00006153"/>
    </source>
</evidence>
<evidence type="ECO:0000313" key="7">
    <source>
        <dbReference type="Proteomes" id="UP000307747"/>
    </source>
</evidence>
<feature type="binding site" evidence="4">
    <location>
        <position position="272"/>
    </location>
    <ligand>
        <name>allantoate</name>
        <dbReference type="ChEBI" id="CHEBI:17536"/>
    </ligand>
</feature>
<dbReference type="PIRSF" id="PIRSF001235">
    <property type="entry name" value="Amidase_carbamoylase"/>
    <property type="match status" value="1"/>
</dbReference>
<dbReference type="GO" id="GO:0042803">
    <property type="term" value="F:protein homodimerization activity"/>
    <property type="evidence" value="ECO:0007669"/>
    <property type="project" value="InterPro"/>
</dbReference>
<evidence type="ECO:0000259" key="5">
    <source>
        <dbReference type="Pfam" id="PF07687"/>
    </source>
</evidence>
<dbReference type="NCBIfam" id="TIGR03176">
    <property type="entry name" value="AllC"/>
    <property type="match status" value="1"/>
</dbReference>
<dbReference type="InterPro" id="IPR011650">
    <property type="entry name" value="Peptidase_M20_dimer"/>
</dbReference>
<evidence type="ECO:0000256" key="3">
    <source>
        <dbReference type="PIRSR" id="PIRSR001235-1"/>
    </source>
</evidence>
<dbReference type="GO" id="GO:0009442">
    <property type="term" value="P:allantoin assimilation pathway"/>
    <property type="evidence" value="ECO:0007669"/>
    <property type="project" value="InterPro"/>
</dbReference>
<organism evidence="6 7">
    <name type="scientific">Staphylococcus xylosus</name>
    <dbReference type="NCBI Taxonomy" id="1288"/>
    <lineage>
        <taxon>Bacteria</taxon>
        <taxon>Bacillati</taxon>
        <taxon>Bacillota</taxon>
        <taxon>Bacilli</taxon>
        <taxon>Bacillales</taxon>
        <taxon>Staphylococcaceae</taxon>
        <taxon>Staphylococcus</taxon>
    </lineage>
</organism>
<dbReference type="NCBIfam" id="TIGR01879">
    <property type="entry name" value="hydantase"/>
    <property type="match status" value="1"/>
</dbReference>
<dbReference type="AlphaFoldDB" id="A0A5R9B2J1"/>
<dbReference type="PANTHER" id="PTHR32494:SF5">
    <property type="entry name" value="ALLANTOATE AMIDOHYDROLASE"/>
    <property type="match status" value="1"/>
</dbReference>
<dbReference type="Proteomes" id="UP000307747">
    <property type="component" value="Unassembled WGS sequence"/>
</dbReference>
<protein>
    <submittedName>
        <fullName evidence="6">Allantoate deiminase</fullName>
        <ecNumber evidence="6">3.5.3.9</ecNumber>
    </submittedName>
</protein>
<dbReference type="InterPro" id="IPR010158">
    <property type="entry name" value="Amidase_Cbmase"/>
</dbReference>
<dbReference type="RefSeq" id="WP_069794250.1">
    <property type="nucleotide sequence ID" value="NZ_CABIVW010000019.1"/>
</dbReference>
<proteinExistence type="inferred from homology"/>
<keyword evidence="3" id="KW-0862">Zinc</keyword>
<name>A0A5R9B2J1_STAXY</name>
<dbReference type="SUPFAM" id="SSF55031">
    <property type="entry name" value="Bacterial exopeptidase dimerisation domain"/>
    <property type="match status" value="1"/>
</dbReference>